<evidence type="ECO:0000256" key="1">
    <source>
        <dbReference type="SAM" id="Phobius"/>
    </source>
</evidence>
<reference evidence="3" key="1">
    <citation type="journal article" date="2016" name="J. Invertebr. Pathol.">
        <title>An alphabaculovirus isolated from dead Lymantria dispar larvae shows high genetic similarity to baculovirus previously isolated from Lymantria monacha - An example of adaptation to a new host.</title>
        <authorList>
            <person name="Rabalski L."/>
            <person name="Krejmer-Rabalska M."/>
            <person name="Skrzecz I."/>
            <person name="Wasag B."/>
            <person name="Szewczyk B."/>
        </authorList>
    </citation>
    <scope>NUCLEOTIDE SEQUENCE</scope>
    <source>
        <strain evidence="3">BNP</strain>
    </source>
</reference>
<sequence length="801" mass="92220">MTTISLNFVVESVQLPPWLAVTDVLYGLQHARVALGVVCDENSVMRVRLANGHEIESVVLRCLNSDRRTESAITIRASDGEQTVTHGQTFVPFVDRPKGGPAAWLDITIVNYTHRLPMYVHGETVQWFFKQQWANSDAPYALIDLGPIAIFTAAVDRQLVISTDLVQVCDFYERLISLYDTLINIKSVDNQNDDDDYYSSVDRGYKKQFFCKPDLGGPGYGFYGVFYLGDTNESIARYLRISIDNWLILHEVGHAYDFDFTQMVPNLNEVWNNILCDRLQHSIMTPEERQQKSWVYDEGRRAEIERQIVTLIKTDSSYNDDWNFRQKLTVFTWMMNTPFGPESMQAINSSWRLNKTFPQNLNAFVMDWWCLNSHHDDFVPYLSLMRVDFMSVYFERPNFLVRPLYTFERTLAAMKRIPYPVCMIVEDFDVIDNNYGLSWFESNFDLIYPGEAALPPRTITIDLIIDDVSQVAGAEFSVFDGNELVHRSLVSAGGRVVVAALHVGVYTLVAPRGRDKRYDVRVNTVWQRDCPNLYLIVSSGTSRVSLVYQRLEVSTIETLCRGYLFGLSDRLAATFNVNIAQKTINITVYRRDIHQIFPNNYFGVQLLNNDRSLHNEIIVPGTNATLGSTTIEYEPGQLLRLMFSDAGLLRRLQFMDKPIGNWAMTEYSLNEQSVVPSDTTDAQALLELQQRMLNNLSQSADFLDLHPNLLNMENQLRDQMYLMIQSLPDPQILMDTYCRYLPNYYQCLSPTDAAHDDTENSMWWALAVLTIFLIVLCFFLVFYKYFVVKKIYNTTPTTVND</sequence>
<proteinExistence type="predicted"/>
<evidence type="ECO:0000259" key="2">
    <source>
        <dbReference type="PROSITE" id="PS51723"/>
    </source>
</evidence>
<name>A0A1B1MQS7_NPVLD</name>
<feature type="transmembrane region" description="Helical" evidence="1">
    <location>
        <begin position="762"/>
        <end position="783"/>
    </location>
</feature>
<accession>A0A1B1MQS7</accession>
<organism evidence="3">
    <name type="scientific">Lymantria dispar multicapsid nuclear polyhedrosis virus</name>
    <name type="common">LdMNPV</name>
    <dbReference type="NCBI Taxonomy" id="10449"/>
    <lineage>
        <taxon>Viruses</taxon>
        <taxon>Viruses incertae sedis</taxon>
        <taxon>Naldaviricetes</taxon>
        <taxon>Lefavirales</taxon>
        <taxon>Baculoviridae</taxon>
        <taxon>Alphabaculovirus</taxon>
        <taxon>Alphabaculovirus lydisparis</taxon>
    </lineage>
</organism>
<keyword evidence="1" id="KW-0812">Transmembrane</keyword>
<feature type="domain" description="Peptidase M60" evidence="2">
    <location>
        <begin position="30"/>
        <end position="339"/>
    </location>
</feature>
<dbReference type="PROSITE" id="PS51723">
    <property type="entry name" value="PEPTIDASE_M60"/>
    <property type="match status" value="1"/>
</dbReference>
<protein>
    <submittedName>
        <fullName evidence="3">Viral enhancing factor-2</fullName>
    </submittedName>
</protein>
<evidence type="ECO:0000313" key="3">
    <source>
        <dbReference type="EMBL" id="ANS70928.1"/>
    </source>
</evidence>
<dbReference type="SMART" id="SM01276">
    <property type="entry name" value="M60-like"/>
    <property type="match status" value="1"/>
</dbReference>
<keyword evidence="1" id="KW-0472">Membrane</keyword>
<keyword evidence="1" id="KW-1133">Transmembrane helix</keyword>
<dbReference type="Pfam" id="PF03272">
    <property type="entry name" value="Mucin_bdg"/>
    <property type="match status" value="1"/>
</dbReference>
<organismHost>
    <name type="scientific">Lepidoptera</name>
    <name type="common">moths &amp; butterflies</name>
    <dbReference type="NCBI Taxonomy" id="7088"/>
</organismHost>
<dbReference type="Gene3D" id="3.40.390.80">
    <property type="entry name" value="Peptidase M60, enhancin-like domain 2"/>
    <property type="match status" value="1"/>
</dbReference>
<dbReference type="Pfam" id="PF13402">
    <property type="entry name" value="Peptidase_M60"/>
    <property type="match status" value="1"/>
</dbReference>
<dbReference type="InterPro" id="IPR004954">
    <property type="entry name" value="Mucin-bd"/>
</dbReference>
<dbReference type="InterPro" id="IPR031161">
    <property type="entry name" value="Peptidase_M60_dom"/>
</dbReference>
<dbReference type="EMBL" id="KU377538">
    <property type="protein sequence ID" value="ANS70928.1"/>
    <property type="molecule type" value="Genomic_DNA"/>
</dbReference>